<keyword evidence="2" id="KW-1185">Reference proteome</keyword>
<comment type="caution">
    <text evidence="1">The sequence shown here is derived from an EMBL/GenBank/DDBJ whole genome shotgun (WGS) entry which is preliminary data.</text>
</comment>
<gene>
    <name evidence="1" type="ORF">PMAYCL1PPCAC_13560</name>
</gene>
<protein>
    <submittedName>
        <fullName evidence="1">Uncharacterized protein</fullName>
    </submittedName>
</protein>
<sequence length="81" mass="9449">MTDTEKNIIRLHLVKAVLHLQFTTSNQVDAAYSREVASGATIFRIELLPELLKLVRNRKQYENRMMAALIKFWRSALGRVY</sequence>
<dbReference type="Proteomes" id="UP001328107">
    <property type="component" value="Unassembled WGS sequence"/>
</dbReference>
<dbReference type="AlphaFoldDB" id="A0AAN4ZU65"/>
<reference evidence="2" key="1">
    <citation type="submission" date="2022-10" db="EMBL/GenBank/DDBJ databases">
        <title>Genome assembly of Pristionchus species.</title>
        <authorList>
            <person name="Yoshida K."/>
            <person name="Sommer R.J."/>
        </authorList>
    </citation>
    <scope>NUCLEOTIDE SEQUENCE [LARGE SCALE GENOMIC DNA]</scope>
    <source>
        <strain evidence="2">RS5460</strain>
    </source>
</reference>
<proteinExistence type="predicted"/>
<evidence type="ECO:0000313" key="1">
    <source>
        <dbReference type="EMBL" id="GMR43365.1"/>
    </source>
</evidence>
<evidence type="ECO:0000313" key="2">
    <source>
        <dbReference type="Proteomes" id="UP001328107"/>
    </source>
</evidence>
<name>A0AAN4ZU65_9BILA</name>
<accession>A0AAN4ZU65</accession>
<dbReference type="EMBL" id="BTRK01000003">
    <property type="protein sequence ID" value="GMR43365.1"/>
    <property type="molecule type" value="Genomic_DNA"/>
</dbReference>
<feature type="non-terminal residue" evidence="1">
    <location>
        <position position="81"/>
    </location>
</feature>
<organism evidence="1 2">
    <name type="scientific">Pristionchus mayeri</name>
    <dbReference type="NCBI Taxonomy" id="1317129"/>
    <lineage>
        <taxon>Eukaryota</taxon>
        <taxon>Metazoa</taxon>
        <taxon>Ecdysozoa</taxon>
        <taxon>Nematoda</taxon>
        <taxon>Chromadorea</taxon>
        <taxon>Rhabditida</taxon>
        <taxon>Rhabditina</taxon>
        <taxon>Diplogasteromorpha</taxon>
        <taxon>Diplogasteroidea</taxon>
        <taxon>Neodiplogasteridae</taxon>
        <taxon>Pristionchus</taxon>
    </lineage>
</organism>